<dbReference type="Gene3D" id="3.40.50.150">
    <property type="entry name" value="Vaccinia Virus protein VP39"/>
    <property type="match status" value="1"/>
</dbReference>
<dbReference type="Pfam" id="PF01555">
    <property type="entry name" value="N6_N4_Mtase"/>
    <property type="match status" value="1"/>
</dbReference>
<evidence type="ECO:0000313" key="6">
    <source>
        <dbReference type="Proteomes" id="UP001580346"/>
    </source>
</evidence>
<evidence type="ECO:0000259" key="4">
    <source>
        <dbReference type="Pfam" id="PF01555"/>
    </source>
</evidence>
<dbReference type="GO" id="GO:0008168">
    <property type="term" value="F:methyltransferase activity"/>
    <property type="evidence" value="ECO:0007669"/>
    <property type="project" value="UniProtKB-KW"/>
</dbReference>
<evidence type="ECO:0000256" key="1">
    <source>
        <dbReference type="ARBA" id="ARBA00022603"/>
    </source>
</evidence>
<dbReference type="GO" id="GO:0032259">
    <property type="term" value="P:methylation"/>
    <property type="evidence" value="ECO:0007669"/>
    <property type="project" value="UniProtKB-KW"/>
</dbReference>
<proteinExistence type="predicted"/>
<evidence type="ECO:0000313" key="5">
    <source>
        <dbReference type="EMBL" id="MFB5269390.1"/>
    </source>
</evidence>
<keyword evidence="2" id="KW-0808">Transferase</keyword>
<gene>
    <name evidence="5" type="ORF">ACE41H_21775</name>
</gene>
<dbReference type="RefSeq" id="WP_375357661.1">
    <property type="nucleotide sequence ID" value="NZ_JBHHMI010000030.1"/>
</dbReference>
<feature type="domain" description="DNA methylase N-4/N-6" evidence="4">
    <location>
        <begin position="87"/>
        <end position="157"/>
    </location>
</feature>
<protein>
    <submittedName>
        <fullName evidence="5">DNA methyltransferase</fullName>
    </submittedName>
</protein>
<evidence type="ECO:0000256" key="3">
    <source>
        <dbReference type="ARBA" id="ARBA00022747"/>
    </source>
</evidence>
<reference evidence="5 6" key="1">
    <citation type="submission" date="2024-09" db="EMBL/GenBank/DDBJ databases">
        <title>Paenibacillus zeirhizospherea sp. nov., isolated from surface of the maize (Zea mays) roots in a horticulture field, Hungary.</title>
        <authorList>
            <person name="Marton D."/>
            <person name="Farkas M."/>
            <person name="Bedics A."/>
            <person name="Toth E."/>
            <person name="Tancsics A."/>
            <person name="Boka K."/>
            <person name="Maroti G."/>
            <person name="Kriszt B."/>
            <person name="Cserhati M."/>
        </authorList>
    </citation>
    <scope>NUCLEOTIDE SEQUENCE [LARGE SCALE GENOMIC DNA]</scope>
    <source>
        <strain evidence="5 6">KCTC 33519</strain>
    </source>
</reference>
<accession>A0ABV5AYW0</accession>
<dbReference type="EMBL" id="JBHHMI010000030">
    <property type="protein sequence ID" value="MFB5269390.1"/>
    <property type="molecule type" value="Genomic_DNA"/>
</dbReference>
<dbReference type="InterPro" id="IPR029063">
    <property type="entry name" value="SAM-dependent_MTases_sf"/>
</dbReference>
<dbReference type="SUPFAM" id="SSF53335">
    <property type="entry name" value="S-adenosyl-L-methionine-dependent methyltransferases"/>
    <property type="match status" value="1"/>
</dbReference>
<keyword evidence="3" id="KW-0680">Restriction system</keyword>
<dbReference type="Proteomes" id="UP001580346">
    <property type="component" value="Unassembled WGS sequence"/>
</dbReference>
<dbReference type="InterPro" id="IPR002941">
    <property type="entry name" value="DNA_methylase_N4/N6"/>
</dbReference>
<evidence type="ECO:0000256" key="2">
    <source>
        <dbReference type="ARBA" id="ARBA00022679"/>
    </source>
</evidence>
<keyword evidence="6" id="KW-1185">Reference proteome</keyword>
<organism evidence="5 6">
    <name type="scientific">Paenibacillus enshidis</name>
    <dbReference type="NCBI Taxonomy" id="1458439"/>
    <lineage>
        <taxon>Bacteria</taxon>
        <taxon>Bacillati</taxon>
        <taxon>Bacillota</taxon>
        <taxon>Bacilli</taxon>
        <taxon>Bacillales</taxon>
        <taxon>Paenibacillaceae</taxon>
        <taxon>Paenibacillus</taxon>
    </lineage>
</organism>
<sequence>MHYRLFWNNYKYFPYEKEMAIKEVEALLNPQEIYSENDTLNIELDETDSLREKIKKLTYFSKVESDSETIIPSQARVEQTIGNSTNSRQATRYSAHGIHEYKGKFNPQVVKSLLNIFNVNENCNVIDPFSGSGTTLLECSLQNINAIGLDINPLAVFIANAKQTAISHSAYNIAEVGNKIIRDFHRGNKIFELPTNLTEREEYLFKWFPEEIFFEIEFLRKSINFNAGPLKNIFLVLLSNLIREYSLQEPADLRIRRRKSPFPEELLIDEYELSIDKFVNNMIYSQKITGLKVKKNKAINYDSRNLGVQEGGVLDLNYFDAGITSPPYATALPYIDTQRLSLVWLGLIPPNEIMPLEGNLIGSREFKKSIKTEWQEKMLNNASQIPESLFMFCNTLQNALSESDGFRRQAVPQLLYRYFADMMLMFKNLLPYFKKNAPYALIVGHNHTTLGGKRFDINTPKLLVEIAVSVGWIHDESVELQTYKRYGIHHKNAVNNETLIILRKP</sequence>
<comment type="caution">
    <text evidence="5">The sequence shown here is derived from an EMBL/GenBank/DDBJ whole genome shotgun (WGS) entry which is preliminary data.</text>
</comment>
<name>A0ABV5AYW0_9BACL</name>
<keyword evidence="1 5" id="KW-0489">Methyltransferase</keyword>